<dbReference type="InterPro" id="IPR002539">
    <property type="entry name" value="MaoC-like_dom"/>
</dbReference>
<proteinExistence type="inferred from homology"/>
<dbReference type="PANTHER" id="PTHR13078:SF56">
    <property type="entry name" value="PEROXISOMAL MULTIFUNCTIONAL ENZYME TYPE 2"/>
    <property type="match status" value="1"/>
</dbReference>
<dbReference type="AlphaFoldDB" id="A0A1H8QZ36"/>
<dbReference type="PANTHER" id="PTHR13078">
    <property type="entry name" value="PEROXISOMAL MULTIFUNCTIONAL ENZYME TYPE 2-RELATED"/>
    <property type="match status" value="1"/>
</dbReference>
<dbReference type="Pfam" id="PF01575">
    <property type="entry name" value="MaoC_dehydratas"/>
    <property type="match status" value="1"/>
</dbReference>
<sequence length="284" mass="29867">MDTTKVPLGRTSAPFETTCDPGEIAAFALAVNDDSPLYADGRAVPPTYAAVPGLQPFLASVALPAEATESGFGAGHGEHDLHIHKVPRPGTVLTTTSEVCSVSVNKAGMNVFNRVASVDEAGELVYEQFWSVMYVGPTTGGDQGRELADHSFPDEARSRPVGTMVLGTTADQTFRYAGASGDRAIIHVDDRAAKRATGSDRGKFLQGLCTLGIGTRALVALAAGGDPNRIRRVAVRFSRYAYPGDEVAVSVYDAGTTTGGRRAFAFEATSGGQTVLRNGWVEVE</sequence>
<feature type="domain" description="MaoC-like" evidence="2">
    <location>
        <begin position="167"/>
        <end position="257"/>
    </location>
</feature>
<dbReference type="GO" id="GO:0044594">
    <property type="term" value="F:17-beta-hydroxysteroid dehydrogenase (NAD+) activity"/>
    <property type="evidence" value="ECO:0007669"/>
    <property type="project" value="TreeGrafter"/>
</dbReference>
<dbReference type="SUPFAM" id="SSF54637">
    <property type="entry name" value="Thioesterase/thiol ester dehydrase-isomerase"/>
    <property type="match status" value="2"/>
</dbReference>
<comment type="similarity">
    <text evidence="1">Belongs to the enoyl-CoA hydratase/isomerase family.</text>
</comment>
<dbReference type="OrthoDB" id="5415111at2"/>
<dbReference type="InterPro" id="IPR029069">
    <property type="entry name" value="HotDog_dom_sf"/>
</dbReference>
<dbReference type="EMBL" id="FOEE01000002">
    <property type="protein sequence ID" value="SEO59346.1"/>
    <property type="molecule type" value="Genomic_DNA"/>
</dbReference>
<evidence type="ECO:0000256" key="1">
    <source>
        <dbReference type="ARBA" id="ARBA00005254"/>
    </source>
</evidence>
<dbReference type="GO" id="GO:0006635">
    <property type="term" value="P:fatty acid beta-oxidation"/>
    <property type="evidence" value="ECO:0007669"/>
    <property type="project" value="TreeGrafter"/>
</dbReference>
<accession>A0A1H8QZ36</accession>
<name>A0A1H8QZ36_9ACTN</name>
<reference evidence="4" key="1">
    <citation type="submission" date="2016-10" db="EMBL/GenBank/DDBJ databases">
        <authorList>
            <person name="Varghese N."/>
            <person name="Submissions S."/>
        </authorList>
    </citation>
    <scope>NUCLEOTIDE SEQUENCE [LARGE SCALE GENOMIC DNA]</scope>
    <source>
        <strain evidence="4">DSM 45413</strain>
    </source>
</reference>
<keyword evidence="4" id="KW-1185">Reference proteome</keyword>
<protein>
    <submittedName>
        <fullName evidence="3">N-terminal half of MaoC dehydratase</fullName>
    </submittedName>
</protein>
<dbReference type="Gene3D" id="3.10.129.10">
    <property type="entry name" value="Hotdog Thioesterase"/>
    <property type="match status" value="1"/>
</dbReference>
<dbReference type="GO" id="GO:0004300">
    <property type="term" value="F:enoyl-CoA hydratase activity"/>
    <property type="evidence" value="ECO:0007669"/>
    <property type="project" value="TreeGrafter"/>
</dbReference>
<dbReference type="Proteomes" id="UP000198960">
    <property type="component" value="Unassembled WGS sequence"/>
</dbReference>
<dbReference type="STRING" id="673521.SAMN05660991_00892"/>
<evidence type="ECO:0000313" key="3">
    <source>
        <dbReference type="EMBL" id="SEO59346.1"/>
    </source>
</evidence>
<dbReference type="RefSeq" id="WP_091940551.1">
    <property type="nucleotide sequence ID" value="NZ_FOEE01000002.1"/>
</dbReference>
<organism evidence="3 4">
    <name type="scientific">Trujillonella endophytica</name>
    <dbReference type="NCBI Taxonomy" id="673521"/>
    <lineage>
        <taxon>Bacteria</taxon>
        <taxon>Bacillati</taxon>
        <taxon>Actinomycetota</taxon>
        <taxon>Actinomycetes</taxon>
        <taxon>Geodermatophilales</taxon>
        <taxon>Geodermatophilaceae</taxon>
        <taxon>Trujillonella</taxon>
    </lineage>
</organism>
<gene>
    <name evidence="3" type="ORF">SAMN05660991_00892</name>
</gene>
<evidence type="ECO:0000313" key="4">
    <source>
        <dbReference type="Proteomes" id="UP000198960"/>
    </source>
</evidence>
<evidence type="ECO:0000259" key="2">
    <source>
        <dbReference type="Pfam" id="PF01575"/>
    </source>
</evidence>
<dbReference type="GO" id="GO:0003857">
    <property type="term" value="F:(3S)-3-hydroxyacyl-CoA dehydrogenase (NAD+) activity"/>
    <property type="evidence" value="ECO:0007669"/>
    <property type="project" value="TreeGrafter"/>
</dbReference>